<evidence type="ECO:0000256" key="1">
    <source>
        <dbReference type="SAM" id="MobiDB-lite"/>
    </source>
</evidence>
<keyword evidence="3" id="KW-1185">Reference proteome</keyword>
<accession>A0A4P1RK71</accession>
<feature type="compositionally biased region" description="Polar residues" evidence="1">
    <location>
        <begin position="33"/>
        <end position="45"/>
    </location>
</feature>
<protein>
    <submittedName>
        <fullName evidence="2">Uncharacterized protein</fullName>
    </submittedName>
</protein>
<feature type="region of interest" description="Disordered" evidence="1">
    <location>
        <begin position="116"/>
        <end position="159"/>
    </location>
</feature>
<sequence>MSGENTSSVASRTSYPSKNVHWHNYTIPVQPMNLSFRPSATSDTVGDNGENFSDKKQQQQASKGGVEVVPSQAFAISFPAFNGTNAPSNLNISSIMQNPVIFQSLSDVAWQGYHAAGTSHSKQKTNSITEDKGGGNSSHHDDEKKNTHEKSSTNGPITLVFDNSSKNLNFMLSPTNGNWPSQYIASTAITSVPLSSNASNSHQTPQPLQLQKQHGMQQQQHAMATRYKASSTSNTATKFVNNAPIFSQIVAQCKSSNQGNYMNSLSAQGQQLLNSNQPLYSTAAGTRVNEGNLKPSFDGRKVGQRTNHECIQQRTLLLGMAKIIGQFVGEMSRQS</sequence>
<reference evidence="2 3" key="1">
    <citation type="journal article" date="2017" name="Plant Biotechnol. J.">
        <title>A comprehensive draft genome sequence for lupin (Lupinus angustifolius), an emerging health food: insights into plant-microbe interactions and legume evolution.</title>
        <authorList>
            <person name="Hane J.K."/>
            <person name="Ming Y."/>
            <person name="Kamphuis L.G."/>
            <person name="Nelson M.N."/>
            <person name="Garg G."/>
            <person name="Atkins C.A."/>
            <person name="Bayer P.E."/>
            <person name="Bravo A."/>
            <person name="Bringans S."/>
            <person name="Cannon S."/>
            <person name="Edwards D."/>
            <person name="Foley R."/>
            <person name="Gao L.L."/>
            <person name="Harrison M.J."/>
            <person name="Huang W."/>
            <person name="Hurgobin B."/>
            <person name="Li S."/>
            <person name="Liu C.W."/>
            <person name="McGrath A."/>
            <person name="Morahan G."/>
            <person name="Murray J."/>
            <person name="Weller J."/>
            <person name="Jian J."/>
            <person name="Singh K.B."/>
        </authorList>
    </citation>
    <scope>NUCLEOTIDE SEQUENCE [LARGE SCALE GENOMIC DNA]</scope>
    <source>
        <strain evidence="3">cv. Tanjil</strain>
        <tissue evidence="2">Whole plant</tissue>
    </source>
</reference>
<dbReference type="PANTHER" id="PTHR34798:SF1">
    <property type="entry name" value="TIC-LIKE PROTEIN"/>
    <property type="match status" value="1"/>
</dbReference>
<dbReference type="GO" id="GO:0042752">
    <property type="term" value="P:regulation of circadian rhythm"/>
    <property type="evidence" value="ECO:0007669"/>
    <property type="project" value="InterPro"/>
</dbReference>
<dbReference type="AlphaFoldDB" id="A0A4P1RK71"/>
<dbReference type="InterPro" id="IPR039317">
    <property type="entry name" value="TIC"/>
</dbReference>
<evidence type="ECO:0000313" key="3">
    <source>
        <dbReference type="Proteomes" id="UP000188354"/>
    </source>
</evidence>
<dbReference type="Gramene" id="OIW12667">
    <property type="protein sequence ID" value="OIW12667"/>
    <property type="gene ID" value="TanjilG_24600"/>
</dbReference>
<organism evidence="2 3">
    <name type="scientific">Lupinus angustifolius</name>
    <name type="common">Narrow-leaved blue lupine</name>
    <dbReference type="NCBI Taxonomy" id="3871"/>
    <lineage>
        <taxon>Eukaryota</taxon>
        <taxon>Viridiplantae</taxon>
        <taxon>Streptophyta</taxon>
        <taxon>Embryophyta</taxon>
        <taxon>Tracheophyta</taxon>
        <taxon>Spermatophyta</taxon>
        <taxon>Magnoliopsida</taxon>
        <taxon>eudicotyledons</taxon>
        <taxon>Gunneridae</taxon>
        <taxon>Pentapetalae</taxon>
        <taxon>rosids</taxon>
        <taxon>fabids</taxon>
        <taxon>Fabales</taxon>
        <taxon>Fabaceae</taxon>
        <taxon>Papilionoideae</taxon>
        <taxon>50 kb inversion clade</taxon>
        <taxon>genistoids sensu lato</taxon>
        <taxon>core genistoids</taxon>
        <taxon>Genisteae</taxon>
        <taxon>Lupinus</taxon>
    </lineage>
</organism>
<dbReference type="EMBL" id="CM007364">
    <property type="protein sequence ID" value="OIW12667.1"/>
    <property type="molecule type" value="Genomic_DNA"/>
</dbReference>
<feature type="region of interest" description="Disordered" evidence="1">
    <location>
        <begin position="33"/>
        <end position="66"/>
    </location>
</feature>
<gene>
    <name evidence="2" type="ORF">TanjilG_24600</name>
</gene>
<feature type="compositionally biased region" description="Basic and acidic residues" evidence="1">
    <location>
        <begin position="129"/>
        <end position="151"/>
    </location>
</feature>
<dbReference type="GO" id="GO:0005634">
    <property type="term" value="C:nucleus"/>
    <property type="evidence" value="ECO:0007669"/>
    <property type="project" value="TreeGrafter"/>
</dbReference>
<dbReference type="STRING" id="3871.A0A4P1RK71"/>
<evidence type="ECO:0000313" key="2">
    <source>
        <dbReference type="EMBL" id="OIW12667.1"/>
    </source>
</evidence>
<name>A0A4P1RK71_LUPAN</name>
<dbReference type="PANTHER" id="PTHR34798">
    <property type="entry name" value="PROTEIN TIME FOR COFFEE"/>
    <property type="match status" value="1"/>
</dbReference>
<dbReference type="Proteomes" id="UP000188354">
    <property type="component" value="Chromosome LG04"/>
</dbReference>
<feature type="compositionally biased region" description="Polar residues" evidence="1">
    <location>
        <begin position="118"/>
        <end position="128"/>
    </location>
</feature>
<proteinExistence type="predicted"/>